<proteinExistence type="predicted"/>
<dbReference type="Proteomes" id="UP001152798">
    <property type="component" value="Chromosome 4"/>
</dbReference>
<evidence type="ECO:0000313" key="10">
    <source>
        <dbReference type="Proteomes" id="UP001152798"/>
    </source>
</evidence>
<evidence type="ECO:0000256" key="6">
    <source>
        <dbReference type="ARBA" id="ARBA00040165"/>
    </source>
</evidence>
<evidence type="ECO:0000256" key="4">
    <source>
        <dbReference type="ARBA" id="ARBA00023163"/>
    </source>
</evidence>
<dbReference type="InterPro" id="IPR046347">
    <property type="entry name" value="bZIP_sf"/>
</dbReference>
<dbReference type="SUPFAM" id="SSF57959">
    <property type="entry name" value="Leucine zipper domain"/>
    <property type="match status" value="1"/>
</dbReference>
<dbReference type="InterPro" id="IPR052470">
    <property type="entry name" value="ER_Stress-Reg_TF"/>
</dbReference>
<name>A0A9P0H943_NEZVI</name>
<keyword evidence="7" id="KW-0175">Coiled coil</keyword>
<dbReference type="InterPro" id="IPR004827">
    <property type="entry name" value="bZIP"/>
</dbReference>
<protein>
    <recommendedName>
        <fullName evidence="6">X-box-binding protein 1</fullName>
    </recommendedName>
</protein>
<gene>
    <name evidence="9" type="ORF">NEZAVI_LOCUS7507</name>
</gene>
<dbReference type="AlphaFoldDB" id="A0A9P0H943"/>
<dbReference type="PANTHER" id="PTHR46542:SF1">
    <property type="entry name" value="X-BOX BINDING PROTEIN 1"/>
    <property type="match status" value="1"/>
</dbReference>
<dbReference type="Pfam" id="PF00170">
    <property type="entry name" value="bZIP_1"/>
    <property type="match status" value="1"/>
</dbReference>
<dbReference type="OrthoDB" id="20960at2759"/>
<keyword evidence="1" id="KW-0832">Ubl conjugation</keyword>
<reference evidence="9" key="1">
    <citation type="submission" date="2022-01" db="EMBL/GenBank/DDBJ databases">
        <authorList>
            <person name="King R."/>
        </authorList>
    </citation>
    <scope>NUCLEOTIDE SEQUENCE</scope>
</reference>
<dbReference type="CDD" id="cd14691">
    <property type="entry name" value="bZIP_XBP1"/>
    <property type="match status" value="1"/>
</dbReference>
<dbReference type="EMBL" id="OV725080">
    <property type="protein sequence ID" value="CAH1397724.1"/>
    <property type="molecule type" value="Genomic_DNA"/>
</dbReference>
<accession>A0A9P0H943</accession>
<keyword evidence="4" id="KW-0804">Transcription</keyword>
<dbReference type="SMART" id="SM00338">
    <property type="entry name" value="BRLZ"/>
    <property type="match status" value="1"/>
</dbReference>
<feature type="coiled-coil region" evidence="7">
    <location>
        <begin position="92"/>
        <end position="133"/>
    </location>
</feature>
<dbReference type="GO" id="GO:0000977">
    <property type="term" value="F:RNA polymerase II transcription regulatory region sequence-specific DNA binding"/>
    <property type="evidence" value="ECO:0007669"/>
    <property type="project" value="TreeGrafter"/>
</dbReference>
<dbReference type="PROSITE" id="PS00036">
    <property type="entry name" value="BZIP_BASIC"/>
    <property type="match status" value="1"/>
</dbReference>
<evidence type="ECO:0000313" key="9">
    <source>
        <dbReference type="EMBL" id="CAH1397724.1"/>
    </source>
</evidence>
<dbReference type="PROSITE" id="PS50217">
    <property type="entry name" value="BZIP"/>
    <property type="match status" value="1"/>
</dbReference>
<evidence type="ECO:0000256" key="3">
    <source>
        <dbReference type="ARBA" id="ARBA00023125"/>
    </source>
</evidence>
<keyword evidence="10" id="KW-1185">Reference proteome</keyword>
<dbReference type="Gene3D" id="1.20.5.170">
    <property type="match status" value="1"/>
</dbReference>
<dbReference type="PANTHER" id="PTHR46542">
    <property type="entry name" value="X-BOX BINDING PROTEIN 1"/>
    <property type="match status" value="1"/>
</dbReference>
<evidence type="ECO:0000256" key="7">
    <source>
        <dbReference type="SAM" id="Coils"/>
    </source>
</evidence>
<sequence length="259" mass="29430">MSRIITEKGTICIQPGWKPSTIAKDQVRDMMLATASYQLALNGDDEMLIEHTQPIKKRKRLTDLSFEEKLRRKKLKNREAAQNSRDKKKAYVTTLESTVKGLVDQNDKLKEKMNELCEQNKRLLAENARLEGLLAGGVAKTVEDRPAAPQSPLQKDMCLVTPPMSSHRLLTLLCLMSLIGWLTPSKHQISQSFKSLQTLCLKHPSTFRMSSPAQQRLAPWWGPRQKSWNPMPIAAQIMLLKKMLSSLQCQQMMSSSKML</sequence>
<feature type="domain" description="BZIP" evidence="8">
    <location>
        <begin position="67"/>
        <end position="130"/>
    </location>
</feature>
<evidence type="ECO:0000259" key="8">
    <source>
        <dbReference type="PROSITE" id="PS50217"/>
    </source>
</evidence>
<evidence type="ECO:0000256" key="5">
    <source>
        <dbReference type="ARBA" id="ARBA00023242"/>
    </source>
</evidence>
<evidence type="ECO:0000256" key="2">
    <source>
        <dbReference type="ARBA" id="ARBA00023015"/>
    </source>
</evidence>
<organism evidence="9 10">
    <name type="scientific">Nezara viridula</name>
    <name type="common">Southern green stink bug</name>
    <name type="synonym">Cimex viridulus</name>
    <dbReference type="NCBI Taxonomy" id="85310"/>
    <lineage>
        <taxon>Eukaryota</taxon>
        <taxon>Metazoa</taxon>
        <taxon>Ecdysozoa</taxon>
        <taxon>Arthropoda</taxon>
        <taxon>Hexapoda</taxon>
        <taxon>Insecta</taxon>
        <taxon>Pterygota</taxon>
        <taxon>Neoptera</taxon>
        <taxon>Paraneoptera</taxon>
        <taxon>Hemiptera</taxon>
        <taxon>Heteroptera</taxon>
        <taxon>Panheteroptera</taxon>
        <taxon>Pentatomomorpha</taxon>
        <taxon>Pentatomoidea</taxon>
        <taxon>Pentatomidae</taxon>
        <taxon>Pentatominae</taxon>
        <taxon>Nezara</taxon>
    </lineage>
</organism>
<evidence type="ECO:0000256" key="1">
    <source>
        <dbReference type="ARBA" id="ARBA00022843"/>
    </source>
</evidence>
<dbReference type="GO" id="GO:0005634">
    <property type="term" value="C:nucleus"/>
    <property type="evidence" value="ECO:0007669"/>
    <property type="project" value="TreeGrafter"/>
</dbReference>
<keyword evidence="3" id="KW-0238">DNA-binding</keyword>
<dbReference type="GO" id="GO:0000981">
    <property type="term" value="F:DNA-binding transcription factor activity, RNA polymerase II-specific"/>
    <property type="evidence" value="ECO:0007669"/>
    <property type="project" value="TreeGrafter"/>
</dbReference>
<keyword evidence="2" id="KW-0805">Transcription regulation</keyword>
<keyword evidence="5" id="KW-0539">Nucleus</keyword>